<dbReference type="InterPro" id="IPR002109">
    <property type="entry name" value="Glutaredoxin"/>
</dbReference>
<evidence type="ECO:0000313" key="3">
    <source>
        <dbReference type="Proteomes" id="UP000034037"/>
    </source>
</evidence>
<dbReference type="InterPro" id="IPR036249">
    <property type="entry name" value="Thioredoxin-like_sf"/>
</dbReference>
<dbReference type="Pfam" id="PF00462">
    <property type="entry name" value="Glutaredoxin"/>
    <property type="match status" value="1"/>
</dbReference>
<evidence type="ECO:0000313" key="2">
    <source>
        <dbReference type="EMBL" id="AKF28214.1"/>
    </source>
</evidence>
<dbReference type="EMBL" id="CP011309">
    <property type="protein sequence ID" value="AKF28214.1"/>
    <property type="molecule type" value="Genomic_DNA"/>
</dbReference>
<reference evidence="2 3" key="1">
    <citation type="submission" date="2015-04" db="EMBL/GenBank/DDBJ databases">
        <title>Complete Genome Sequence of Brevibacterium flavum ATCC 15168.</title>
        <authorList>
            <person name="Ahn J."/>
            <person name="Park G."/>
            <person name="Jeon W."/>
            <person name="Jang Y."/>
            <person name="Jang M."/>
            <person name="Lee H."/>
            <person name="Lee H."/>
        </authorList>
    </citation>
    <scope>NUCLEOTIDE SEQUENCE [LARGE SCALE GENOMIC DNA]</scope>
    <source>
        <strain evidence="2 3">ATCC 15168</strain>
    </source>
</reference>
<dbReference type="SUPFAM" id="SSF52833">
    <property type="entry name" value="Thioredoxin-like"/>
    <property type="match status" value="1"/>
</dbReference>
<protein>
    <recommendedName>
        <fullName evidence="1">Glutaredoxin domain-containing protein</fullName>
    </recommendedName>
</protein>
<evidence type="ECO:0000259" key="1">
    <source>
        <dbReference type="Pfam" id="PF00462"/>
    </source>
</evidence>
<feature type="domain" description="Glutaredoxin" evidence="1">
    <location>
        <begin position="7"/>
        <end position="58"/>
    </location>
</feature>
<keyword evidence="3" id="KW-1185">Reference proteome</keyword>
<dbReference type="AlphaFoldDB" id="A0A0F6SRM4"/>
<dbReference type="Proteomes" id="UP000034037">
    <property type="component" value="Chromosome"/>
</dbReference>
<dbReference type="PROSITE" id="PS51354">
    <property type="entry name" value="GLUTAREDOXIN_2"/>
    <property type="match status" value="1"/>
</dbReference>
<dbReference type="Gene3D" id="3.40.30.10">
    <property type="entry name" value="Glutaredoxin"/>
    <property type="match status" value="1"/>
</dbReference>
<dbReference type="HOGENOM" id="CLU_190489_0_0_11"/>
<gene>
    <name evidence="2" type="ORF">YH66_11995</name>
</gene>
<dbReference type="PATRIC" id="fig|92706.3.peg.2510"/>
<accession>A0A0F6SRM4</accession>
<organism evidence="2 3">
    <name type="scientific">[Brevibacterium] flavum</name>
    <dbReference type="NCBI Taxonomy" id="92706"/>
    <lineage>
        <taxon>Bacteria</taxon>
        <taxon>Bacillati</taxon>
        <taxon>Actinomycetota</taxon>
        <taxon>Actinomycetes</taxon>
        <taxon>Mycobacteriales</taxon>
        <taxon>Corynebacteriaceae</taxon>
        <taxon>Corynebacterium</taxon>
    </lineage>
</organism>
<dbReference type="RefSeq" id="WP_003859140.1">
    <property type="nucleotide sequence ID" value="NZ_CP011309.1"/>
</dbReference>
<name>A0A0F6SRM4_9CORY</name>
<sequence length="87" mass="9930">MSKFSAVVYSRPRCMKCRATMKALIAMGVPVKELQLDDFPEKQELMRQEGWLELPLVEVQLPDELVRWAGMSTENLDALKYLSKAAV</sequence>
<proteinExistence type="predicted"/>